<dbReference type="OrthoDB" id="1438590at2"/>
<evidence type="ECO:0000256" key="1">
    <source>
        <dbReference type="SAM" id="Phobius"/>
    </source>
</evidence>
<comment type="caution">
    <text evidence="3">The sequence shown here is derived from an EMBL/GenBank/DDBJ whole genome shotgun (WGS) entry which is preliminary data.</text>
</comment>
<accession>A0A1M6PJD0</accession>
<dbReference type="AlphaFoldDB" id="A0A1M6PJD0"/>
<feature type="transmembrane region" description="Helical" evidence="1">
    <location>
        <begin position="163"/>
        <end position="183"/>
    </location>
</feature>
<dbReference type="RefSeq" id="WP_072875946.1">
    <property type="nucleotide sequence ID" value="NZ_FOKU01000001.1"/>
</dbReference>
<feature type="transmembrane region" description="Helical" evidence="1">
    <location>
        <begin position="94"/>
        <end position="117"/>
    </location>
</feature>
<evidence type="ECO:0000313" key="4">
    <source>
        <dbReference type="Proteomes" id="UP000184031"/>
    </source>
</evidence>
<dbReference type="Proteomes" id="UP000198940">
    <property type="component" value="Unassembled WGS sequence"/>
</dbReference>
<evidence type="ECO:0000313" key="3">
    <source>
        <dbReference type="EMBL" id="SHK08061.1"/>
    </source>
</evidence>
<dbReference type="EMBL" id="FRAT01000001">
    <property type="protein sequence ID" value="SHK08061.1"/>
    <property type="molecule type" value="Genomic_DNA"/>
</dbReference>
<dbReference type="STRING" id="1055723.SAMN05216293_0207"/>
<dbReference type="EMBL" id="FOKU01000001">
    <property type="protein sequence ID" value="SFB66986.1"/>
    <property type="molecule type" value="Genomic_DNA"/>
</dbReference>
<proteinExistence type="predicted"/>
<feature type="transmembrane region" description="Helical" evidence="1">
    <location>
        <begin position="195"/>
        <end position="216"/>
    </location>
</feature>
<keyword evidence="1" id="KW-0472">Membrane</keyword>
<feature type="transmembrane region" description="Helical" evidence="1">
    <location>
        <begin position="61"/>
        <end position="82"/>
    </location>
</feature>
<dbReference type="InterPro" id="IPR025367">
    <property type="entry name" value="DUF4271"/>
</dbReference>
<sequence length="218" mass="24737">MNPIAKVVPSLDWMTIVLFASLVVMALGKYLYHARFLNFIILPFNDKYVLLHNKKGQLLNWFHILLTLFQVVNLSLFVFFALKAFGALSGEDPLWIFFMVLGGLVLFQLAKLGLQSFTGFVFNAQELIVGLIFSKTTYLNYSSIILFVANVILTYILKDSKTVIYGAFILIILINGIGAIKLLKNYQKAMFPYFMYFILYLCALEIAPLVLIGSYLKG</sequence>
<organism evidence="3 4">
    <name type="scientific">Flagellimonas taeanensis</name>
    <dbReference type="NCBI Taxonomy" id="1005926"/>
    <lineage>
        <taxon>Bacteria</taxon>
        <taxon>Pseudomonadati</taxon>
        <taxon>Bacteroidota</taxon>
        <taxon>Flavobacteriia</taxon>
        <taxon>Flavobacteriales</taxon>
        <taxon>Flavobacteriaceae</taxon>
        <taxon>Flagellimonas</taxon>
    </lineage>
</organism>
<evidence type="ECO:0000313" key="2">
    <source>
        <dbReference type="EMBL" id="SFB66986.1"/>
    </source>
</evidence>
<evidence type="ECO:0008006" key="6">
    <source>
        <dbReference type="Google" id="ProtNLM"/>
    </source>
</evidence>
<dbReference type="Pfam" id="PF14093">
    <property type="entry name" value="DUF4271"/>
    <property type="match status" value="1"/>
</dbReference>
<keyword evidence="5" id="KW-1185">Reference proteome</keyword>
<keyword evidence="1" id="KW-0812">Transmembrane</keyword>
<reference evidence="3 4" key="1">
    <citation type="submission" date="2016-11" db="EMBL/GenBank/DDBJ databases">
        <authorList>
            <person name="Varghese N."/>
            <person name="Submissions S."/>
        </authorList>
    </citation>
    <scope>NUCLEOTIDE SEQUENCE [LARGE SCALE GENOMIC DNA]</scope>
    <source>
        <strain evidence="3 4">CGMCC 1.12174</strain>
        <strain evidence="2 5">DSM 26351</strain>
    </source>
</reference>
<evidence type="ECO:0000313" key="5">
    <source>
        <dbReference type="Proteomes" id="UP000198940"/>
    </source>
</evidence>
<protein>
    <recommendedName>
        <fullName evidence="6">DUF4271 domain-containing protein</fullName>
    </recommendedName>
</protein>
<feature type="transmembrane region" description="Helical" evidence="1">
    <location>
        <begin position="13"/>
        <end position="32"/>
    </location>
</feature>
<name>A0A1M6PJD0_9FLAO</name>
<feature type="transmembrane region" description="Helical" evidence="1">
    <location>
        <begin position="138"/>
        <end position="157"/>
    </location>
</feature>
<keyword evidence="1" id="KW-1133">Transmembrane helix</keyword>
<dbReference type="Proteomes" id="UP000184031">
    <property type="component" value="Unassembled WGS sequence"/>
</dbReference>
<gene>
    <name evidence="2" type="ORF">SAMN04487891_101203</name>
    <name evidence="3" type="ORF">SAMN05216293_0207</name>
</gene>